<name>A0AAX2ECN5_9BACI</name>
<feature type="compositionally biased region" description="Basic and acidic residues" evidence="1">
    <location>
        <begin position="52"/>
        <end position="64"/>
    </location>
</feature>
<evidence type="ECO:0000313" key="2">
    <source>
        <dbReference type="EMBL" id="SEM69871.1"/>
    </source>
</evidence>
<proteinExistence type="predicted"/>
<evidence type="ECO:0008006" key="4">
    <source>
        <dbReference type="Google" id="ProtNLM"/>
    </source>
</evidence>
<feature type="region of interest" description="Disordered" evidence="1">
    <location>
        <begin position="52"/>
        <end position="73"/>
    </location>
</feature>
<organism evidence="2 3">
    <name type="scientific">Terribacillus saccharophilus</name>
    <dbReference type="NCBI Taxonomy" id="361277"/>
    <lineage>
        <taxon>Bacteria</taxon>
        <taxon>Bacillati</taxon>
        <taxon>Bacillota</taxon>
        <taxon>Bacilli</taxon>
        <taxon>Bacillales</taxon>
        <taxon>Bacillaceae</taxon>
        <taxon>Terribacillus</taxon>
    </lineage>
</organism>
<dbReference type="AlphaFoldDB" id="A0AAX2ECN5"/>
<reference evidence="2 3" key="1">
    <citation type="submission" date="2016-10" db="EMBL/GenBank/DDBJ databases">
        <authorList>
            <person name="Varghese N."/>
            <person name="Submissions S."/>
        </authorList>
    </citation>
    <scope>NUCLEOTIDE SEQUENCE [LARGE SCALE GENOMIC DNA]</scope>
    <source>
        <strain evidence="2 3">DSM 21619</strain>
    </source>
</reference>
<accession>A0AAX2ECN5</accession>
<evidence type="ECO:0000313" key="3">
    <source>
        <dbReference type="Proteomes" id="UP000199735"/>
    </source>
</evidence>
<evidence type="ECO:0000256" key="1">
    <source>
        <dbReference type="SAM" id="MobiDB-lite"/>
    </source>
</evidence>
<feature type="compositionally biased region" description="Polar residues" evidence="1">
    <location>
        <begin position="1"/>
        <end position="14"/>
    </location>
</feature>
<gene>
    <name evidence="2" type="ORF">SAMN04489762_0788</name>
</gene>
<dbReference type="Pfam" id="PF09954">
    <property type="entry name" value="DUF2188"/>
    <property type="match status" value="1"/>
</dbReference>
<dbReference type="RefSeq" id="WP_093879791.1">
    <property type="nucleotide sequence ID" value="NZ_FOCD01000001.1"/>
</dbReference>
<feature type="region of interest" description="Disordered" evidence="1">
    <location>
        <begin position="1"/>
        <end position="32"/>
    </location>
</feature>
<dbReference type="EMBL" id="FOCD01000001">
    <property type="protein sequence ID" value="SEM69871.1"/>
    <property type="molecule type" value="Genomic_DNA"/>
</dbReference>
<dbReference type="InterPro" id="IPR018691">
    <property type="entry name" value="DUF2188"/>
</dbReference>
<sequence>MSNYHTTPDGNGNWQVKKEGAKHTSGNFDTQKEAMDYGKELAKKTKGEHFIHGRDGRIRERDSYGNDPCPPRG</sequence>
<protein>
    <recommendedName>
        <fullName evidence="4">DUF2188 domain-containing protein</fullName>
    </recommendedName>
</protein>
<dbReference type="Proteomes" id="UP000199735">
    <property type="component" value="Unassembled WGS sequence"/>
</dbReference>
<comment type="caution">
    <text evidence="2">The sequence shown here is derived from an EMBL/GenBank/DDBJ whole genome shotgun (WGS) entry which is preliminary data.</text>
</comment>